<dbReference type="InterPro" id="IPR039143">
    <property type="entry name" value="GNPNAT1-like"/>
</dbReference>
<proteinExistence type="predicted"/>
<comment type="caution">
    <text evidence="2">The sequence shown here is derived from an EMBL/GenBank/DDBJ whole genome shotgun (WGS) entry which is preliminary data.</text>
</comment>
<evidence type="ECO:0000313" key="2">
    <source>
        <dbReference type="EMBL" id="HIR56054.1"/>
    </source>
</evidence>
<dbReference type="Proteomes" id="UP000886785">
    <property type="component" value="Unassembled WGS sequence"/>
</dbReference>
<dbReference type="InterPro" id="IPR000182">
    <property type="entry name" value="GNAT_dom"/>
</dbReference>
<dbReference type="PROSITE" id="PS51186">
    <property type="entry name" value="GNAT"/>
    <property type="match status" value="1"/>
</dbReference>
<reference evidence="2" key="1">
    <citation type="submission" date="2020-10" db="EMBL/GenBank/DDBJ databases">
        <authorList>
            <person name="Gilroy R."/>
        </authorList>
    </citation>
    <scope>NUCLEOTIDE SEQUENCE</scope>
    <source>
        <strain evidence="2">ChiSjej1B19-7085</strain>
    </source>
</reference>
<name>A0A9D1DNC1_9FIRM</name>
<dbReference type="EMBL" id="DVHF01000002">
    <property type="protein sequence ID" value="HIR56054.1"/>
    <property type="molecule type" value="Genomic_DNA"/>
</dbReference>
<dbReference type="Gene3D" id="3.40.630.30">
    <property type="match status" value="1"/>
</dbReference>
<dbReference type="PANTHER" id="PTHR13355">
    <property type="entry name" value="GLUCOSAMINE 6-PHOSPHATE N-ACETYLTRANSFERASE"/>
    <property type="match status" value="1"/>
</dbReference>
<evidence type="ECO:0000313" key="3">
    <source>
        <dbReference type="Proteomes" id="UP000886785"/>
    </source>
</evidence>
<dbReference type="CDD" id="cd04301">
    <property type="entry name" value="NAT_SF"/>
    <property type="match status" value="1"/>
</dbReference>
<evidence type="ECO:0000259" key="1">
    <source>
        <dbReference type="PROSITE" id="PS51186"/>
    </source>
</evidence>
<dbReference type="SUPFAM" id="SSF55729">
    <property type="entry name" value="Acyl-CoA N-acyltransferases (Nat)"/>
    <property type="match status" value="1"/>
</dbReference>
<sequence>MEVKIAYGNELLPDARGIREDVFVREQGFHNEFDEIDAVAWHTVIYDNGRPAATGRAFLENDAWHIGRVAVRKEFRGKQYGVAVMQALEGKIAELGAESVGLSAQVQARGFYEKLGYEAHGGEYLDEHCPHVSMTKCLK</sequence>
<dbReference type="AlphaFoldDB" id="A0A9D1DNC1"/>
<dbReference type="InterPro" id="IPR016181">
    <property type="entry name" value="Acyl_CoA_acyltransferase"/>
</dbReference>
<dbReference type="Pfam" id="PF13673">
    <property type="entry name" value="Acetyltransf_10"/>
    <property type="match status" value="1"/>
</dbReference>
<protein>
    <submittedName>
        <fullName evidence="2">GNAT family N-acetyltransferase</fullName>
    </submittedName>
</protein>
<organism evidence="2 3">
    <name type="scientific">Candidatus Gallacutalibacter pullicola</name>
    <dbReference type="NCBI Taxonomy" id="2840830"/>
    <lineage>
        <taxon>Bacteria</taxon>
        <taxon>Bacillati</taxon>
        <taxon>Bacillota</taxon>
        <taxon>Clostridia</taxon>
        <taxon>Eubacteriales</taxon>
        <taxon>Candidatus Gallacutalibacter</taxon>
    </lineage>
</organism>
<feature type="domain" description="N-acetyltransferase" evidence="1">
    <location>
        <begin position="1"/>
        <end position="139"/>
    </location>
</feature>
<dbReference type="GO" id="GO:0008080">
    <property type="term" value="F:N-acetyltransferase activity"/>
    <property type="evidence" value="ECO:0007669"/>
    <property type="project" value="TreeGrafter"/>
</dbReference>
<accession>A0A9D1DNC1</accession>
<reference evidence="2" key="2">
    <citation type="journal article" date="2021" name="PeerJ">
        <title>Extensive microbial diversity within the chicken gut microbiome revealed by metagenomics and culture.</title>
        <authorList>
            <person name="Gilroy R."/>
            <person name="Ravi A."/>
            <person name="Getino M."/>
            <person name="Pursley I."/>
            <person name="Horton D.L."/>
            <person name="Alikhan N.F."/>
            <person name="Baker D."/>
            <person name="Gharbi K."/>
            <person name="Hall N."/>
            <person name="Watson M."/>
            <person name="Adriaenssens E.M."/>
            <person name="Foster-Nyarko E."/>
            <person name="Jarju S."/>
            <person name="Secka A."/>
            <person name="Antonio M."/>
            <person name="Oren A."/>
            <person name="Chaudhuri R.R."/>
            <person name="La Ragione R."/>
            <person name="Hildebrand F."/>
            <person name="Pallen M.J."/>
        </authorList>
    </citation>
    <scope>NUCLEOTIDE SEQUENCE</scope>
    <source>
        <strain evidence="2">ChiSjej1B19-7085</strain>
    </source>
</reference>
<gene>
    <name evidence="2" type="ORF">IAA54_00130</name>
</gene>